<keyword evidence="2" id="KW-1185">Reference proteome</keyword>
<evidence type="ECO:0000313" key="2">
    <source>
        <dbReference type="Proteomes" id="UP000596074"/>
    </source>
</evidence>
<dbReference type="KEGG" id="vcw:GJQ55_06585"/>
<sequence>MRQRAARQGQAAEAAEYKEEDEPLKLFLMNKYGVFRPIAGSTCEINHAATCGQSRINKLWTVSVPDKPEAPLRDRPGARERRQLLQSTHKYFASGRNSGIASRYVAPFENNVQHEKNAY</sequence>
<protein>
    <submittedName>
        <fullName evidence="1">Uncharacterized protein</fullName>
    </submittedName>
</protein>
<dbReference type="EMBL" id="CP046056">
    <property type="protein sequence ID" value="QQD24160.1"/>
    <property type="molecule type" value="Genomic_DNA"/>
</dbReference>
<evidence type="ECO:0000313" key="1">
    <source>
        <dbReference type="EMBL" id="QQD24160.1"/>
    </source>
</evidence>
<reference evidence="1 2" key="1">
    <citation type="submission" date="2019-11" db="EMBL/GenBank/DDBJ databases">
        <title>Venatorbacter sp. nov. a predator of Campylobacter and other Gram-negative bacteria.</title>
        <authorList>
            <person name="Saeedi A."/>
            <person name="Cummings N.J."/>
            <person name="Connerton I.F."/>
            <person name="Connerton P.L."/>
        </authorList>
    </citation>
    <scope>NUCLEOTIDE SEQUENCE [LARGE SCALE GENOMIC DNA]</scope>
    <source>
        <strain evidence="1">XL5</strain>
    </source>
</reference>
<gene>
    <name evidence="1" type="ORF">GJQ55_06585</name>
</gene>
<accession>A0A9X7UY18</accession>
<dbReference type="Proteomes" id="UP000596074">
    <property type="component" value="Chromosome"/>
</dbReference>
<proteinExistence type="predicted"/>
<dbReference type="AlphaFoldDB" id="A0A9X7UY18"/>
<name>A0A9X7UY18_9GAMM</name>
<dbReference type="RefSeq" id="WP_228346718.1">
    <property type="nucleotide sequence ID" value="NZ_CP046056.1"/>
</dbReference>
<organism evidence="1 2">
    <name type="scientific">Venatoribacter cucullus</name>
    <dbReference type="NCBI Taxonomy" id="2661630"/>
    <lineage>
        <taxon>Bacteria</taxon>
        <taxon>Pseudomonadati</taxon>
        <taxon>Pseudomonadota</taxon>
        <taxon>Gammaproteobacteria</taxon>
        <taxon>Oceanospirillales</taxon>
        <taxon>Oceanospirillaceae</taxon>
        <taxon>Venatoribacter</taxon>
    </lineage>
</organism>